<dbReference type="Proteomes" id="UP001524642">
    <property type="component" value="Unassembled WGS sequence"/>
</dbReference>
<feature type="transmembrane region" description="Helical" evidence="10">
    <location>
        <begin position="195"/>
        <end position="212"/>
    </location>
</feature>
<proteinExistence type="inferred from homology"/>
<keyword evidence="9 10" id="KW-0472">Membrane</keyword>
<reference evidence="12 13" key="1">
    <citation type="submission" date="2022-06" db="EMBL/GenBank/DDBJ databases">
        <title>Roseomonas CN29.</title>
        <authorList>
            <person name="Cheng Y."/>
            <person name="He X."/>
        </authorList>
    </citation>
    <scope>NUCLEOTIDE SEQUENCE [LARGE SCALE GENOMIC DNA]</scope>
    <source>
        <strain evidence="12 13">CN29</strain>
    </source>
</reference>
<name>A0ABT1X1P2_9PROT</name>
<keyword evidence="8" id="KW-0625">Polysaccharide transport</keyword>
<evidence type="ECO:0000256" key="9">
    <source>
        <dbReference type="ARBA" id="ARBA00023136"/>
    </source>
</evidence>
<evidence type="ECO:0000256" key="5">
    <source>
        <dbReference type="ARBA" id="ARBA00022597"/>
    </source>
</evidence>
<sequence>MSDVGFVPTPPARRERGHWIVEGLATQVRVIGALIMREVQTRFGRHNVGFLWLFFEPLFLGTMVGLMHSAHGQSMPGGVDPFLFSLVGYVPYFMFRAIINRAGSALHSNLTLLFHRQVTPVDVLLARNLLEAASVIGVIVIILAGGVWLAGVWPANPGLVFFCLLLMFLLCNGLAMMVAALVARWEVAERLVHPLTYLSMPLSGAFFALHWLPANLRELLLWNPQVSLHEGIRAGIFGDAFPSYYDLRYVGWCILVTTLLGLLSLRTARRKLEIF</sequence>
<organism evidence="12 13">
    <name type="scientific">Roseomonas populi</name>
    <dbReference type="NCBI Taxonomy" id="3121582"/>
    <lineage>
        <taxon>Bacteria</taxon>
        <taxon>Pseudomonadati</taxon>
        <taxon>Pseudomonadota</taxon>
        <taxon>Alphaproteobacteria</taxon>
        <taxon>Acetobacterales</taxon>
        <taxon>Roseomonadaceae</taxon>
        <taxon>Roseomonas</taxon>
    </lineage>
</organism>
<evidence type="ECO:0000256" key="7">
    <source>
        <dbReference type="ARBA" id="ARBA00022989"/>
    </source>
</evidence>
<evidence type="ECO:0000256" key="10">
    <source>
        <dbReference type="SAM" id="Phobius"/>
    </source>
</evidence>
<keyword evidence="5" id="KW-0762">Sugar transport</keyword>
<feature type="transmembrane region" description="Helical" evidence="10">
    <location>
        <begin position="82"/>
        <end position="99"/>
    </location>
</feature>
<comment type="caution">
    <text evidence="12">The sequence shown here is derived from an EMBL/GenBank/DDBJ whole genome shotgun (WGS) entry which is preliminary data.</text>
</comment>
<feature type="domain" description="ABC-2 type transporter transmembrane" evidence="11">
    <location>
        <begin position="31"/>
        <end position="237"/>
    </location>
</feature>
<evidence type="ECO:0000256" key="2">
    <source>
        <dbReference type="ARBA" id="ARBA00007783"/>
    </source>
</evidence>
<comment type="subcellular location">
    <subcellularLocation>
        <location evidence="1">Cell membrane</location>
        <topology evidence="1">Multi-pass membrane protein</topology>
    </subcellularLocation>
</comment>
<protein>
    <submittedName>
        <fullName evidence="12">ABC transporter permease</fullName>
    </submittedName>
</protein>
<keyword evidence="6 10" id="KW-0812">Transmembrane</keyword>
<accession>A0ABT1X1P2</accession>
<keyword evidence="7 10" id="KW-1133">Transmembrane helix</keyword>
<feature type="transmembrane region" description="Helical" evidence="10">
    <location>
        <begin position="132"/>
        <end position="153"/>
    </location>
</feature>
<keyword evidence="3" id="KW-0813">Transport</keyword>
<evidence type="ECO:0000256" key="3">
    <source>
        <dbReference type="ARBA" id="ARBA00022448"/>
    </source>
</evidence>
<dbReference type="InterPro" id="IPR013525">
    <property type="entry name" value="ABC2_TM"/>
</dbReference>
<feature type="transmembrane region" description="Helical" evidence="10">
    <location>
        <begin position="48"/>
        <end position="70"/>
    </location>
</feature>
<feature type="transmembrane region" description="Helical" evidence="10">
    <location>
        <begin position="159"/>
        <end position="183"/>
    </location>
</feature>
<dbReference type="PANTHER" id="PTHR30413">
    <property type="entry name" value="INNER MEMBRANE TRANSPORT PERMEASE"/>
    <property type="match status" value="1"/>
</dbReference>
<keyword evidence="13" id="KW-1185">Reference proteome</keyword>
<evidence type="ECO:0000313" key="12">
    <source>
        <dbReference type="EMBL" id="MCR0982015.1"/>
    </source>
</evidence>
<dbReference type="Pfam" id="PF01061">
    <property type="entry name" value="ABC2_membrane"/>
    <property type="match status" value="1"/>
</dbReference>
<evidence type="ECO:0000256" key="4">
    <source>
        <dbReference type="ARBA" id="ARBA00022475"/>
    </source>
</evidence>
<gene>
    <name evidence="12" type="ORF">NRP21_08145</name>
</gene>
<dbReference type="PRINTS" id="PR00164">
    <property type="entry name" value="ABC2TRNSPORT"/>
</dbReference>
<dbReference type="RefSeq" id="WP_257715683.1">
    <property type="nucleotide sequence ID" value="NZ_JANJOU010000004.1"/>
</dbReference>
<dbReference type="PANTHER" id="PTHR30413:SF10">
    <property type="entry name" value="CAPSULE POLYSACCHARIDE EXPORT INNER-MEMBRANE PROTEIN CTRC"/>
    <property type="match status" value="1"/>
</dbReference>
<evidence type="ECO:0000256" key="6">
    <source>
        <dbReference type="ARBA" id="ARBA00022692"/>
    </source>
</evidence>
<comment type="similarity">
    <text evidence="2">Belongs to the ABC-2 integral membrane protein family.</text>
</comment>
<dbReference type="EMBL" id="JANJOU010000004">
    <property type="protein sequence ID" value="MCR0982015.1"/>
    <property type="molecule type" value="Genomic_DNA"/>
</dbReference>
<evidence type="ECO:0000256" key="1">
    <source>
        <dbReference type="ARBA" id="ARBA00004651"/>
    </source>
</evidence>
<dbReference type="InterPro" id="IPR000412">
    <property type="entry name" value="ABC_2_transport"/>
</dbReference>
<keyword evidence="4" id="KW-1003">Cell membrane</keyword>
<evidence type="ECO:0000313" key="13">
    <source>
        <dbReference type="Proteomes" id="UP001524642"/>
    </source>
</evidence>
<feature type="transmembrane region" description="Helical" evidence="10">
    <location>
        <begin position="249"/>
        <end position="268"/>
    </location>
</feature>
<evidence type="ECO:0000256" key="8">
    <source>
        <dbReference type="ARBA" id="ARBA00023047"/>
    </source>
</evidence>
<evidence type="ECO:0000259" key="11">
    <source>
        <dbReference type="Pfam" id="PF01061"/>
    </source>
</evidence>